<evidence type="ECO:0000256" key="1">
    <source>
        <dbReference type="ARBA" id="ARBA00018672"/>
    </source>
</evidence>
<feature type="DNA-binding region" description="OmpR/PhoB-type" evidence="9">
    <location>
        <begin position="131"/>
        <end position="230"/>
    </location>
</feature>
<evidence type="ECO:0000256" key="2">
    <source>
        <dbReference type="ARBA" id="ARBA00022553"/>
    </source>
</evidence>
<evidence type="ECO:0000256" key="7">
    <source>
        <dbReference type="ARBA" id="ARBA00024867"/>
    </source>
</evidence>
<protein>
    <recommendedName>
        <fullName evidence="1">Stage 0 sporulation protein A homolog</fullName>
    </recommendedName>
</protein>
<evidence type="ECO:0000259" key="10">
    <source>
        <dbReference type="PROSITE" id="PS50110"/>
    </source>
</evidence>
<dbReference type="GO" id="GO:0006355">
    <property type="term" value="P:regulation of DNA-templated transcription"/>
    <property type="evidence" value="ECO:0007669"/>
    <property type="project" value="InterPro"/>
</dbReference>
<dbReference type="Proteomes" id="UP000503399">
    <property type="component" value="Chromosome"/>
</dbReference>
<dbReference type="PROSITE" id="PS50110">
    <property type="entry name" value="RESPONSE_REGULATORY"/>
    <property type="match status" value="1"/>
</dbReference>
<evidence type="ECO:0000313" key="12">
    <source>
        <dbReference type="EMBL" id="CAB1129729.1"/>
    </source>
</evidence>
<feature type="modified residue" description="4-aspartylphosphate" evidence="8">
    <location>
        <position position="54"/>
    </location>
</feature>
<evidence type="ECO:0000256" key="3">
    <source>
        <dbReference type="ARBA" id="ARBA00023012"/>
    </source>
</evidence>
<dbReference type="PANTHER" id="PTHR48111:SF4">
    <property type="entry name" value="DNA-BINDING DUAL TRANSCRIPTIONAL REGULATOR OMPR"/>
    <property type="match status" value="1"/>
</dbReference>
<evidence type="ECO:0000256" key="4">
    <source>
        <dbReference type="ARBA" id="ARBA00023015"/>
    </source>
</evidence>
<evidence type="ECO:0000313" key="13">
    <source>
        <dbReference type="Proteomes" id="UP000503399"/>
    </source>
</evidence>
<evidence type="ECO:0000256" key="9">
    <source>
        <dbReference type="PROSITE-ProRule" id="PRU01091"/>
    </source>
</evidence>
<dbReference type="SUPFAM" id="SSF46894">
    <property type="entry name" value="C-terminal effector domain of the bipartite response regulators"/>
    <property type="match status" value="1"/>
</dbReference>
<dbReference type="GO" id="GO:0000156">
    <property type="term" value="F:phosphorelay response regulator activity"/>
    <property type="evidence" value="ECO:0007669"/>
    <property type="project" value="TreeGrafter"/>
</dbReference>
<keyword evidence="13" id="KW-1185">Reference proteome</keyword>
<dbReference type="AlphaFoldDB" id="A0A6F8ZIM2"/>
<dbReference type="GO" id="GO:0005829">
    <property type="term" value="C:cytosol"/>
    <property type="evidence" value="ECO:0007669"/>
    <property type="project" value="TreeGrafter"/>
</dbReference>
<feature type="domain" description="OmpR/PhoB-type" evidence="11">
    <location>
        <begin position="131"/>
        <end position="230"/>
    </location>
</feature>
<keyword evidence="2 8" id="KW-0597">Phosphoprotein</keyword>
<feature type="domain" description="Response regulatory" evidence="10">
    <location>
        <begin position="5"/>
        <end position="118"/>
    </location>
</feature>
<dbReference type="KEGG" id="hfv:R50_2232"/>
<dbReference type="Gene3D" id="3.40.50.2300">
    <property type="match status" value="1"/>
</dbReference>
<dbReference type="Pfam" id="PF00486">
    <property type="entry name" value="Trans_reg_C"/>
    <property type="match status" value="1"/>
</dbReference>
<sequence length="231" mass="26047">MAGERVLVVDDEPAIVELVQYNLEREGFVVDTEADGPAALRRARSERPDLIILDVMLPGMSGLEVCRALRQEMDVPILMLTARKDEVDRVLGLELGADDYVTKPFSPRELVARVKAILRRSQKGREADAGGGAVGIRGLLVDPARRRVELDGQPVDLTFTEFELLQTLARNPGRAFSREELLSRVWGEDFFGDVRTVDVHIRHLREKLKEDPQNPRYLETVRGVGYRFKEG</sequence>
<dbReference type="SMART" id="SM00862">
    <property type="entry name" value="Trans_reg_C"/>
    <property type="match status" value="1"/>
</dbReference>
<dbReference type="InterPro" id="IPR001867">
    <property type="entry name" value="OmpR/PhoB-type_DNA-bd"/>
</dbReference>
<name>A0A6F8ZIM2_9FIRM</name>
<accession>A0A6F8ZIM2</accession>
<proteinExistence type="predicted"/>
<dbReference type="InterPro" id="IPR036388">
    <property type="entry name" value="WH-like_DNA-bd_sf"/>
</dbReference>
<dbReference type="EMBL" id="LR778114">
    <property type="protein sequence ID" value="CAB1129729.1"/>
    <property type="molecule type" value="Genomic_DNA"/>
</dbReference>
<dbReference type="PROSITE" id="PS51755">
    <property type="entry name" value="OMPR_PHOB"/>
    <property type="match status" value="1"/>
</dbReference>
<evidence type="ECO:0000259" key="11">
    <source>
        <dbReference type="PROSITE" id="PS51755"/>
    </source>
</evidence>
<dbReference type="SMART" id="SM00448">
    <property type="entry name" value="REC"/>
    <property type="match status" value="1"/>
</dbReference>
<dbReference type="GO" id="GO:0032993">
    <property type="term" value="C:protein-DNA complex"/>
    <property type="evidence" value="ECO:0007669"/>
    <property type="project" value="TreeGrafter"/>
</dbReference>
<comment type="function">
    <text evidence="7">May play the central regulatory role in sporulation. It may be an element of the effector pathway responsible for the activation of sporulation genes in response to nutritional stress. Spo0A may act in concert with spo0H (a sigma factor) to control the expression of some genes that are critical to the sporulation process.</text>
</comment>
<dbReference type="FunFam" id="3.40.50.2300:FF:000001">
    <property type="entry name" value="DNA-binding response regulator PhoB"/>
    <property type="match status" value="1"/>
</dbReference>
<dbReference type="InterPro" id="IPR016032">
    <property type="entry name" value="Sig_transdc_resp-reg_C-effctor"/>
</dbReference>
<evidence type="ECO:0000256" key="8">
    <source>
        <dbReference type="PROSITE-ProRule" id="PRU00169"/>
    </source>
</evidence>
<reference evidence="12 13" key="1">
    <citation type="submission" date="2020-02" db="EMBL/GenBank/DDBJ databases">
        <authorList>
            <person name="Hogendoorn C."/>
        </authorList>
    </citation>
    <scope>NUCLEOTIDE SEQUENCE [LARGE SCALE GENOMIC DNA]</scope>
    <source>
        <strain evidence="12">R501</strain>
    </source>
</reference>
<dbReference type="Gene3D" id="1.10.10.10">
    <property type="entry name" value="Winged helix-like DNA-binding domain superfamily/Winged helix DNA-binding domain"/>
    <property type="match status" value="1"/>
</dbReference>
<keyword evidence="4" id="KW-0805">Transcription regulation</keyword>
<organism evidence="12 13">
    <name type="scientific">Candidatus Hydrogenisulfobacillus filiaventi</name>
    <dbReference type="NCBI Taxonomy" id="2707344"/>
    <lineage>
        <taxon>Bacteria</taxon>
        <taxon>Bacillati</taxon>
        <taxon>Bacillota</taxon>
        <taxon>Clostridia</taxon>
        <taxon>Eubacteriales</taxon>
        <taxon>Clostridiales Family XVII. Incertae Sedis</taxon>
        <taxon>Candidatus Hydrogenisulfobacillus</taxon>
    </lineage>
</organism>
<dbReference type="PANTHER" id="PTHR48111">
    <property type="entry name" value="REGULATOR OF RPOS"/>
    <property type="match status" value="1"/>
</dbReference>
<dbReference type="CDD" id="cd19937">
    <property type="entry name" value="REC_OmpR_BsPhoP-like"/>
    <property type="match status" value="1"/>
</dbReference>
<dbReference type="GO" id="GO:0000976">
    <property type="term" value="F:transcription cis-regulatory region binding"/>
    <property type="evidence" value="ECO:0007669"/>
    <property type="project" value="TreeGrafter"/>
</dbReference>
<keyword evidence="3" id="KW-0902">Two-component regulatory system</keyword>
<dbReference type="SUPFAM" id="SSF52172">
    <property type="entry name" value="CheY-like"/>
    <property type="match status" value="1"/>
</dbReference>
<evidence type="ECO:0000256" key="6">
    <source>
        <dbReference type="ARBA" id="ARBA00023163"/>
    </source>
</evidence>
<keyword evidence="5 9" id="KW-0238">DNA-binding</keyword>
<dbReference type="InterPro" id="IPR039420">
    <property type="entry name" value="WalR-like"/>
</dbReference>
<dbReference type="FunFam" id="1.10.10.10:FF:000018">
    <property type="entry name" value="DNA-binding response regulator ResD"/>
    <property type="match status" value="1"/>
</dbReference>
<dbReference type="Gene3D" id="6.10.250.690">
    <property type="match status" value="1"/>
</dbReference>
<keyword evidence="6" id="KW-0804">Transcription</keyword>
<evidence type="ECO:0000256" key="5">
    <source>
        <dbReference type="ARBA" id="ARBA00023125"/>
    </source>
</evidence>
<dbReference type="InterPro" id="IPR011006">
    <property type="entry name" value="CheY-like_superfamily"/>
</dbReference>
<dbReference type="Pfam" id="PF00072">
    <property type="entry name" value="Response_reg"/>
    <property type="match status" value="1"/>
</dbReference>
<dbReference type="InterPro" id="IPR001789">
    <property type="entry name" value="Sig_transdc_resp-reg_receiver"/>
</dbReference>
<gene>
    <name evidence="12" type="primary">phoP</name>
    <name evidence="12" type="ORF">R50_2232</name>
</gene>
<dbReference type="CDD" id="cd00383">
    <property type="entry name" value="trans_reg_C"/>
    <property type="match status" value="1"/>
</dbReference>